<evidence type="ECO:0000256" key="4">
    <source>
        <dbReference type="ARBA" id="ARBA00022695"/>
    </source>
</evidence>
<dbReference type="Gene3D" id="3.30.230.70">
    <property type="entry name" value="GHMP Kinase, N-terminal domain"/>
    <property type="match status" value="2"/>
</dbReference>
<evidence type="ECO:0000259" key="7">
    <source>
        <dbReference type="PROSITE" id="PS50126"/>
    </source>
</evidence>
<dbReference type="SUPFAM" id="SSF50249">
    <property type="entry name" value="Nucleic acid-binding proteins"/>
    <property type="match status" value="1"/>
</dbReference>
<dbReference type="EC" id="2.7.7.8" evidence="6"/>
<proteinExistence type="inferred from homology"/>
<dbReference type="GO" id="GO:0006396">
    <property type="term" value="P:RNA processing"/>
    <property type="evidence" value="ECO:0007669"/>
    <property type="project" value="InterPro"/>
</dbReference>
<evidence type="ECO:0000256" key="3">
    <source>
        <dbReference type="ARBA" id="ARBA00022679"/>
    </source>
</evidence>
<dbReference type="Gene3D" id="2.40.50.140">
    <property type="entry name" value="Nucleic acid-binding proteins"/>
    <property type="match status" value="1"/>
</dbReference>
<dbReference type="SMART" id="SM00322">
    <property type="entry name" value="KH"/>
    <property type="match status" value="1"/>
</dbReference>
<dbReference type="FunFam" id="3.30.230.70:FF:000001">
    <property type="entry name" value="Polyribonucleotide nucleotidyltransferase"/>
    <property type="match status" value="1"/>
</dbReference>
<dbReference type="EMBL" id="AMFJ01034334">
    <property type="protein sequence ID" value="EKD29623.1"/>
    <property type="molecule type" value="Genomic_DNA"/>
</dbReference>
<dbReference type="InterPro" id="IPR015847">
    <property type="entry name" value="ExoRNase_PH_dom2"/>
</dbReference>
<evidence type="ECO:0000313" key="8">
    <source>
        <dbReference type="EMBL" id="EKD29623.1"/>
    </source>
</evidence>
<dbReference type="NCBIfam" id="NF008805">
    <property type="entry name" value="PRK11824.1"/>
    <property type="match status" value="1"/>
</dbReference>
<dbReference type="GO" id="GO:0006402">
    <property type="term" value="P:mRNA catabolic process"/>
    <property type="evidence" value="ECO:0007669"/>
    <property type="project" value="UniProtKB-UniRule"/>
</dbReference>
<feature type="domain" description="S1 motif" evidence="7">
    <location>
        <begin position="645"/>
        <end position="715"/>
    </location>
</feature>
<dbReference type="Pfam" id="PF00575">
    <property type="entry name" value="S1"/>
    <property type="match status" value="1"/>
</dbReference>
<dbReference type="InterPro" id="IPR036612">
    <property type="entry name" value="KH_dom_type_1_sf"/>
</dbReference>
<dbReference type="Pfam" id="PF00013">
    <property type="entry name" value="KH_1"/>
    <property type="match status" value="1"/>
</dbReference>
<dbReference type="SUPFAM" id="SSF54211">
    <property type="entry name" value="Ribosomal protein S5 domain 2-like"/>
    <property type="match status" value="2"/>
</dbReference>
<dbReference type="NCBIfam" id="TIGR03591">
    <property type="entry name" value="polynuc_phos"/>
    <property type="match status" value="1"/>
</dbReference>
<name>K1YBB8_9BACT</name>
<keyword evidence="2 6" id="KW-0963">Cytoplasm</keyword>
<dbReference type="InterPro" id="IPR012162">
    <property type="entry name" value="PNPase"/>
</dbReference>
<feature type="binding site" evidence="6">
    <location>
        <position position="515"/>
    </location>
    <ligand>
        <name>Mg(2+)</name>
        <dbReference type="ChEBI" id="CHEBI:18420"/>
    </ligand>
</feature>
<dbReference type="InterPro" id="IPR012340">
    <property type="entry name" value="NA-bd_OB-fold"/>
</dbReference>
<dbReference type="SUPFAM" id="SSF46915">
    <property type="entry name" value="Polynucleotide phosphorylase/guanosine pentaphosphate synthase (PNPase/GPSI), domain 3"/>
    <property type="match status" value="1"/>
</dbReference>
<dbReference type="InterPro" id="IPR027408">
    <property type="entry name" value="PNPase/RNase_PH_dom_sf"/>
</dbReference>
<dbReference type="GO" id="GO:0003723">
    <property type="term" value="F:RNA binding"/>
    <property type="evidence" value="ECO:0007669"/>
    <property type="project" value="UniProtKB-UniRule"/>
</dbReference>
<gene>
    <name evidence="6" type="primary">pnp</name>
    <name evidence="8" type="ORF">ACD_78C00334G0006</name>
</gene>
<dbReference type="GO" id="GO:0005829">
    <property type="term" value="C:cytosol"/>
    <property type="evidence" value="ECO:0007669"/>
    <property type="project" value="TreeGrafter"/>
</dbReference>
<dbReference type="SMART" id="SM00316">
    <property type="entry name" value="S1"/>
    <property type="match status" value="1"/>
</dbReference>
<dbReference type="PIRSF" id="PIRSF005499">
    <property type="entry name" value="PNPase"/>
    <property type="match status" value="1"/>
</dbReference>
<comment type="subcellular location">
    <subcellularLocation>
        <location evidence="6">Cytoplasm</location>
    </subcellularLocation>
</comment>
<dbReference type="InterPro" id="IPR036345">
    <property type="entry name" value="ExoRNase_PH_dom2_sf"/>
</dbReference>
<sequence length="718" mass="78320">MIAGLSDQNAFTKATVTKTYEIAGKNITFESGRLALLADGAVVIRDEEGNYLLTTVGIKREVNPAASFFPLSVEFQEKYYATGKIGGNRFMKREGRPSETAILNSRLIDRPIRPMFPKGTLNDIQIISTIMSSSGTSDYGFYGVTGASLALQLAGVTEFEGPVAGVRIALLPGGIFTFDPTIEEIKTALLDLTVAGTDDAITMVEAQGQQVDEATMVRAFEFAHSIIRELVRAQSDFIATYKLVHTLPEVILSVKSIDESLFDRVDRYVTDEKIESLYHVGKTEFHDRLVILETEVKIALGYTGDSEAMNAAEIEDIVYSVVKKHMRKNILERGLRLDGRKADEVRPVRGHFGILPRVHGSALFQRGITQSLSIATLGGPGDIQIVDDMFEESTKRYIHHYNFPPFSVGEVKPLRGIGRREIGHGRLAEKALEPVLPELADFPYFMRVVSEITTCNGSSSMASVCGSTMALMDAWVPIKALVSGVAMGMIYDDATGKYVVLSDIQAQEDFLGDLDFKVAGTDKGITALQMDCKVKGLAMEVIGKVFAQATGSLSHIRAEMTQELKASRPNLSPFAPFILSIFVPEAKMREVIGKGGETIQGIERTYGVEVNLADNGQCSITAKNQISGQAALDVIKGILKDDEIGDILEGKVVKIIEGVGAITEWAKGKSGMIHISKIAKERVVNIEDFLKVGDIVQVKIIAVDKEKGRVGLERIIAE</sequence>
<dbReference type="InterPro" id="IPR003029">
    <property type="entry name" value="S1_domain"/>
</dbReference>
<comment type="cofactor">
    <cofactor evidence="6">
        <name>Mg(2+)</name>
        <dbReference type="ChEBI" id="CHEBI:18420"/>
    </cofactor>
</comment>
<dbReference type="SUPFAM" id="SSF55666">
    <property type="entry name" value="Ribonuclease PH domain 2-like"/>
    <property type="match status" value="2"/>
</dbReference>
<dbReference type="FunFam" id="3.30.1370.10:FF:000001">
    <property type="entry name" value="Polyribonucleotide nucleotidyltransferase"/>
    <property type="match status" value="1"/>
</dbReference>
<comment type="function">
    <text evidence="6">Involved in mRNA degradation. Catalyzes the phosphorolysis of single-stranded polyribonucleotides processively in the 3'- to 5'-direction.</text>
</comment>
<evidence type="ECO:0000256" key="1">
    <source>
        <dbReference type="ARBA" id="ARBA00007404"/>
    </source>
</evidence>
<evidence type="ECO:0000256" key="6">
    <source>
        <dbReference type="HAMAP-Rule" id="MF_01595"/>
    </source>
</evidence>
<keyword evidence="3 6" id="KW-0808">Transferase</keyword>
<dbReference type="PROSITE" id="PS50126">
    <property type="entry name" value="S1"/>
    <property type="match status" value="1"/>
</dbReference>
<dbReference type="CDD" id="cd02393">
    <property type="entry name" value="KH-I_PNPase"/>
    <property type="match status" value="1"/>
</dbReference>
<keyword evidence="5 6" id="KW-0694">RNA-binding</keyword>
<dbReference type="InterPro" id="IPR015848">
    <property type="entry name" value="PNPase_PH_RNA-bd_bac/org-type"/>
</dbReference>
<comment type="catalytic activity">
    <reaction evidence="6">
        <text>RNA(n+1) + phosphate = RNA(n) + a ribonucleoside 5'-diphosphate</text>
        <dbReference type="Rhea" id="RHEA:22096"/>
        <dbReference type="Rhea" id="RHEA-COMP:14527"/>
        <dbReference type="Rhea" id="RHEA-COMP:17342"/>
        <dbReference type="ChEBI" id="CHEBI:43474"/>
        <dbReference type="ChEBI" id="CHEBI:57930"/>
        <dbReference type="ChEBI" id="CHEBI:140395"/>
        <dbReference type="EC" id="2.7.7.8"/>
    </reaction>
</comment>
<dbReference type="SUPFAM" id="SSF54791">
    <property type="entry name" value="Eukaryotic type KH-domain (KH-domain type I)"/>
    <property type="match status" value="1"/>
</dbReference>
<dbReference type="PANTHER" id="PTHR11252">
    <property type="entry name" value="POLYRIBONUCLEOTIDE NUCLEOTIDYLTRANSFERASE"/>
    <property type="match status" value="1"/>
</dbReference>
<dbReference type="Pfam" id="PF01138">
    <property type="entry name" value="RNase_PH"/>
    <property type="match status" value="2"/>
</dbReference>
<dbReference type="GO" id="GO:0004654">
    <property type="term" value="F:polyribonucleotide nucleotidyltransferase activity"/>
    <property type="evidence" value="ECO:0007669"/>
    <property type="project" value="UniProtKB-UniRule"/>
</dbReference>
<dbReference type="GO" id="GO:0000175">
    <property type="term" value="F:3'-5'-RNA exonuclease activity"/>
    <property type="evidence" value="ECO:0007669"/>
    <property type="project" value="TreeGrafter"/>
</dbReference>
<comment type="caution">
    <text evidence="8">The sequence shown here is derived from an EMBL/GenBank/DDBJ whole genome shotgun (WGS) entry which is preliminary data.</text>
</comment>
<dbReference type="Gene3D" id="3.30.1370.10">
    <property type="entry name" value="K Homology domain, type 1"/>
    <property type="match status" value="1"/>
</dbReference>
<dbReference type="PANTHER" id="PTHR11252:SF0">
    <property type="entry name" value="POLYRIBONUCLEOTIDE NUCLEOTIDYLTRANSFERASE 1, MITOCHONDRIAL"/>
    <property type="match status" value="1"/>
</dbReference>
<dbReference type="Pfam" id="PF03726">
    <property type="entry name" value="PNPase"/>
    <property type="match status" value="1"/>
</dbReference>
<dbReference type="InterPro" id="IPR004087">
    <property type="entry name" value="KH_dom"/>
</dbReference>
<dbReference type="CDD" id="cd11364">
    <property type="entry name" value="RNase_PH_PNPase_2"/>
    <property type="match status" value="1"/>
</dbReference>
<dbReference type="Pfam" id="PF03725">
    <property type="entry name" value="RNase_PH_C"/>
    <property type="match status" value="1"/>
</dbReference>
<dbReference type="InterPro" id="IPR020568">
    <property type="entry name" value="Ribosomal_Su5_D2-typ_SF"/>
</dbReference>
<dbReference type="InterPro" id="IPR036456">
    <property type="entry name" value="PNPase_PH_RNA-bd_sf"/>
</dbReference>
<keyword evidence="6" id="KW-0460">Magnesium</keyword>
<reference evidence="8" key="1">
    <citation type="journal article" date="2012" name="Science">
        <title>Fermentation, hydrogen, and sulfur metabolism in multiple uncultivated bacterial phyla.</title>
        <authorList>
            <person name="Wrighton K.C."/>
            <person name="Thomas B.C."/>
            <person name="Sharon I."/>
            <person name="Miller C.S."/>
            <person name="Castelle C.J."/>
            <person name="VerBerkmoes N.C."/>
            <person name="Wilkins M.J."/>
            <person name="Hettich R.L."/>
            <person name="Lipton M.S."/>
            <person name="Williams K.H."/>
            <person name="Long P.E."/>
            <person name="Banfield J.F."/>
        </authorList>
    </citation>
    <scope>NUCLEOTIDE SEQUENCE [LARGE SCALE GENOMIC DNA]</scope>
</reference>
<dbReference type="InterPro" id="IPR001247">
    <property type="entry name" value="ExoRNase_PH_dom1"/>
</dbReference>
<organism evidence="8">
    <name type="scientific">uncultured bacterium</name>
    <name type="common">gcode 4</name>
    <dbReference type="NCBI Taxonomy" id="1234023"/>
    <lineage>
        <taxon>Bacteria</taxon>
        <taxon>environmental samples</taxon>
    </lineage>
</organism>
<dbReference type="AlphaFoldDB" id="K1YBB8"/>
<dbReference type="InterPro" id="IPR004088">
    <property type="entry name" value="KH_dom_type_1"/>
</dbReference>
<feature type="binding site" evidence="6">
    <location>
        <position position="509"/>
    </location>
    <ligand>
        <name>Mg(2+)</name>
        <dbReference type="ChEBI" id="CHEBI:18420"/>
    </ligand>
</feature>
<dbReference type="GO" id="GO:0000287">
    <property type="term" value="F:magnesium ion binding"/>
    <property type="evidence" value="ECO:0007669"/>
    <property type="project" value="UniProtKB-UniRule"/>
</dbReference>
<comment type="similarity">
    <text evidence="1 6">Belongs to the polyribonucleotide nucleotidyltransferase family.</text>
</comment>
<evidence type="ECO:0000256" key="5">
    <source>
        <dbReference type="ARBA" id="ARBA00022884"/>
    </source>
</evidence>
<dbReference type="HAMAP" id="MF_01595">
    <property type="entry name" value="PNPase"/>
    <property type="match status" value="1"/>
</dbReference>
<keyword evidence="4 6" id="KW-0548">Nucleotidyltransferase</keyword>
<evidence type="ECO:0000256" key="2">
    <source>
        <dbReference type="ARBA" id="ARBA00022490"/>
    </source>
</evidence>
<accession>K1YBB8</accession>
<dbReference type="PROSITE" id="PS50084">
    <property type="entry name" value="KH_TYPE_1"/>
    <property type="match status" value="1"/>
</dbReference>
<keyword evidence="6" id="KW-0479">Metal-binding</keyword>
<protein>
    <recommendedName>
        <fullName evidence="6">Polyribonucleotide nucleotidyltransferase</fullName>
        <ecNumber evidence="6">2.7.7.8</ecNumber>
    </recommendedName>
    <alternativeName>
        <fullName evidence="6">Polynucleotide phosphorylase</fullName>
        <shortName evidence="6">PNPase</shortName>
    </alternativeName>
</protein>